<protein>
    <submittedName>
        <fullName evidence="2">Septum formation inhibitor Maf</fullName>
    </submittedName>
</protein>
<organism evidence="2 3">
    <name type="scientific">Paracoccus zhejiangensis</name>
    <dbReference type="NCBI Taxonomy" id="1077935"/>
    <lineage>
        <taxon>Bacteria</taxon>
        <taxon>Pseudomonadati</taxon>
        <taxon>Pseudomonadota</taxon>
        <taxon>Alphaproteobacteria</taxon>
        <taxon>Rhodobacterales</taxon>
        <taxon>Paracoccaceae</taxon>
        <taxon>Paracoccus</taxon>
    </lineage>
</organism>
<feature type="region of interest" description="Disordered" evidence="1">
    <location>
        <begin position="1"/>
        <end position="67"/>
    </location>
</feature>
<dbReference type="AlphaFoldDB" id="A0A2H5F149"/>
<reference evidence="2 3" key="1">
    <citation type="journal article" date="2013" name="Antonie Van Leeuwenhoek">
        <title>Paracoccus zhejiangensis sp. nov., isolated from activated sludge in wastewater-treatment system.</title>
        <authorList>
            <person name="Wu Z.G."/>
            <person name="Zhang D.F."/>
            <person name="Liu Y.L."/>
            <person name="Wang F."/>
            <person name="Jiang X."/>
            <person name="Li C."/>
            <person name="Li S.P."/>
            <person name="Hong Q."/>
            <person name="Li W.J."/>
        </authorList>
    </citation>
    <scope>NUCLEOTIDE SEQUENCE [LARGE SCALE GENOMIC DNA]</scope>
    <source>
        <strain evidence="2 3">J6</strain>
    </source>
</reference>
<sequence>MGQADRDFDSLGPENVRNINTQYGAGRTGTLSDGTRVTVRPGSSDGRPTLEMRNPTSNRGTEIRYDP</sequence>
<feature type="compositionally biased region" description="Polar residues" evidence="1">
    <location>
        <begin position="17"/>
        <end position="35"/>
    </location>
</feature>
<proteinExistence type="predicted"/>
<accession>A0A2H5F149</accession>
<dbReference type="KEGG" id="pzh:CX676_14800"/>
<evidence type="ECO:0000313" key="3">
    <source>
        <dbReference type="Proteomes" id="UP000234530"/>
    </source>
</evidence>
<dbReference type="EMBL" id="CP025430">
    <property type="protein sequence ID" value="AUH65274.1"/>
    <property type="molecule type" value="Genomic_DNA"/>
</dbReference>
<evidence type="ECO:0000256" key="1">
    <source>
        <dbReference type="SAM" id="MobiDB-lite"/>
    </source>
</evidence>
<dbReference type="Proteomes" id="UP000234530">
    <property type="component" value="Chromosome"/>
</dbReference>
<name>A0A2H5F149_9RHOB</name>
<gene>
    <name evidence="2" type="ORF">CX676_14800</name>
</gene>
<keyword evidence="3" id="KW-1185">Reference proteome</keyword>
<evidence type="ECO:0000313" key="2">
    <source>
        <dbReference type="EMBL" id="AUH65274.1"/>
    </source>
</evidence>